<dbReference type="Gene3D" id="2.40.30.20">
    <property type="match status" value="1"/>
</dbReference>
<dbReference type="GO" id="GO:0005886">
    <property type="term" value="C:plasma membrane"/>
    <property type="evidence" value="ECO:0007669"/>
    <property type="project" value="UniProtKB-SubCell"/>
</dbReference>
<comment type="similarity">
    <text evidence="2 12">Belongs to the ATPase alpha/beta chains family.</text>
</comment>
<feature type="domain" description="ATPase F1/V1/A1 complex alpha/beta subunit nucleotide-binding" evidence="14">
    <location>
        <begin position="153"/>
        <end position="376"/>
    </location>
</feature>
<dbReference type="Pfam" id="PF00006">
    <property type="entry name" value="ATP-synt_ab"/>
    <property type="match status" value="1"/>
</dbReference>
<dbReference type="InterPro" id="IPR000194">
    <property type="entry name" value="ATPase_F1/V1/A1_a/bsu_nucl-bd"/>
</dbReference>
<dbReference type="Pfam" id="PF00306">
    <property type="entry name" value="ATP-synt_ab_C"/>
    <property type="match status" value="1"/>
</dbReference>
<dbReference type="KEGG" id="cpoi:OE229_12650"/>
<dbReference type="PROSITE" id="PS00152">
    <property type="entry name" value="ATPASE_ALPHA_BETA"/>
    <property type="match status" value="1"/>
</dbReference>
<dbReference type="AlphaFoldDB" id="A0A9Q9P700"/>
<dbReference type="EMBL" id="CP106879">
    <property type="protein sequence ID" value="UYC79983.1"/>
    <property type="molecule type" value="Genomic_DNA"/>
</dbReference>
<evidence type="ECO:0000313" key="17">
    <source>
        <dbReference type="EMBL" id="UYC79983.1"/>
    </source>
</evidence>
<dbReference type="PANTHER" id="PTHR48082:SF2">
    <property type="entry name" value="ATP SYNTHASE SUBUNIT ALPHA, MITOCHONDRIAL"/>
    <property type="match status" value="1"/>
</dbReference>
<dbReference type="CDD" id="cd18116">
    <property type="entry name" value="ATP-synt_F1_alpha_N"/>
    <property type="match status" value="1"/>
</dbReference>
<dbReference type="SUPFAM" id="SSF47917">
    <property type="entry name" value="C-terminal domain of alpha and beta subunits of F1 ATP synthase"/>
    <property type="match status" value="1"/>
</dbReference>
<accession>A0A9Q9P700</accession>
<dbReference type="InterPro" id="IPR036121">
    <property type="entry name" value="ATPase_F1/V1/A1_a/bsu_N_sf"/>
</dbReference>
<dbReference type="FunFam" id="3.40.50.300:FF:000002">
    <property type="entry name" value="ATP synthase subunit alpha"/>
    <property type="match status" value="1"/>
</dbReference>
<evidence type="ECO:0000259" key="14">
    <source>
        <dbReference type="Pfam" id="PF00006"/>
    </source>
</evidence>
<dbReference type="CDD" id="cd01132">
    <property type="entry name" value="F1-ATPase_alpha_CD"/>
    <property type="match status" value="1"/>
</dbReference>
<dbReference type="SUPFAM" id="SSF50615">
    <property type="entry name" value="N-terminal domain of alpha and beta subunits of F1 ATP synthase"/>
    <property type="match status" value="1"/>
</dbReference>
<dbReference type="GO" id="GO:0046933">
    <property type="term" value="F:proton-transporting ATP synthase activity, rotational mechanism"/>
    <property type="evidence" value="ECO:0007669"/>
    <property type="project" value="UniProtKB-UniRule"/>
</dbReference>
<feature type="domain" description="ATP synthase alpha subunit C-terminal" evidence="15">
    <location>
        <begin position="383"/>
        <end position="507"/>
    </location>
</feature>
<dbReference type="GO" id="GO:0045259">
    <property type="term" value="C:proton-transporting ATP synthase complex"/>
    <property type="evidence" value="ECO:0007669"/>
    <property type="project" value="UniProtKB-KW"/>
</dbReference>
<comment type="function">
    <text evidence="12">Produces ATP from ADP in the presence of a proton gradient across the membrane. The alpha chain is a regulatory subunit.</text>
</comment>
<keyword evidence="10 12" id="KW-0139">CF(1)</keyword>
<proteinExistence type="inferred from homology"/>
<evidence type="ECO:0000256" key="5">
    <source>
        <dbReference type="ARBA" id="ARBA00022741"/>
    </source>
</evidence>
<evidence type="ECO:0000256" key="10">
    <source>
        <dbReference type="ARBA" id="ARBA00023196"/>
    </source>
</evidence>
<keyword evidence="12" id="KW-0375">Hydrogen ion transport</keyword>
<dbReference type="InterPro" id="IPR004100">
    <property type="entry name" value="ATPase_F1/V1/A1_a/bsu_N"/>
</dbReference>
<evidence type="ECO:0000313" key="18">
    <source>
        <dbReference type="Proteomes" id="UP001062223"/>
    </source>
</evidence>
<dbReference type="InterPro" id="IPR038376">
    <property type="entry name" value="ATP_synth_asu_C_sf"/>
</dbReference>
<dbReference type="CDD" id="cd18113">
    <property type="entry name" value="ATP-synt_F1_alpha_C"/>
    <property type="match status" value="1"/>
</dbReference>
<protein>
    <recommendedName>
        <fullName evidence="12">ATP synthase subunit alpha</fullName>
        <ecNumber evidence="12">7.1.2.2</ecNumber>
    </recommendedName>
    <alternativeName>
        <fullName evidence="12">ATP synthase F1 sector subunit alpha</fullName>
    </alternativeName>
    <alternativeName>
        <fullName evidence="12">F-ATPase subunit alpha</fullName>
    </alternativeName>
</protein>
<keyword evidence="6 12" id="KW-0067">ATP-binding</keyword>
<feature type="domain" description="ATPase F1/V1/A1 complex alpha/beta subunit N-terminal" evidence="16">
    <location>
        <begin position="29"/>
        <end position="96"/>
    </location>
</feature>
<dbReference type="Proteomes" id="UP001062223">
    <property type="component" value="Chromosome"/>
</dbReference>
<dbReference type="Gene3D" id="1.20.150.20">
    <property type="entry name" value="ATP synthase alpha/beta chain, C-terminal domain"/>
    <property type="match status" value="1"/>
</dbReference>
<gene>
    <name evidence="12 17" type="primary">atpA</name>
    <name evidence="17" type="ORF">OE229_12650</name>
</gene>
<evidence type="ECO:0000256" key="8">
    <source>
        <dbReference type="ARBA" id="ARBA00023065"/>
    </source>
</evidence>
<evidence type="ECO:0000256" key="7">
    <source>
        <dbReference type="ARBA" id="ARBA00022967"/>
    </source>
</evidence>
<dbReference type="Pfam" id="PF02874">
    <property type="entry name" value="ATP-synt_ab_N"/>
    <property type="match status" value="1"/>
</dbReference>
<dbReference type="GO" id="GO:0043531">
    <property type="term" value="F:ADP binding"/>
    <property type="evidence" value="ECO:0007669"/>
    <property type="project" value="TreeGrafter"/>
</dbReference>
<evidence type="ECO:0000256" key="4">
    <source>
        <dbReference type="ARBA" id="ARBA00022475"/>
    </source>
</evidence>
<dbReference type="InterPro" id="IPR000793">
    <property type="entry name" value="ATP_synth_asu_C"/>
</dbReference>
<dbReference type="GO" id="GO:0005524">
    <property type="term" value="F:ATP binding"/>
    <property type="evidence" value="ECO:0007669"/>
    <property type="project" value="UniProtKB-UniRule"/>
</dbReference>
<evidence type="ECO:0000256" key="2">
    <source>
        <dbReference type="ARBA" id="ARBA00008936"/>
    </source>
</evidence>
<dbReference type="PANTHER" id="PTHR48082">
    <property type="entry name" value="ATP SYNTHASE SUBUNIT ALPHA, MITOCHONDRIAL"/>
    <property type="match status" value="1"/>
</dbReference>
<feature type="region of interest" description="Disordered" evidence="13">
    <location>
        <begin position="509"/>
        <end position="542"/>
    </location>
</feature>
<comment type="catalytic activity">
    <reaction evidence="12">
        <text>ATP + H2O + 4 H(+)(in) = ADP + phosphate + 5 H(+)(out)</text>
        <dbReference type="Rhea" id="RHEA:57720"/>
        <dbReference type="ChEBI" id="CHEBI:15377"/>
        <dbReference type="ChEBI" id="CHEBI:15378"/>
        <dbReference type="ChEBI" id="CHEBI:30616"/>
        <dbReference type="ChEBI" id="CHEBI:43474"/>
        <dbReference type="ChEBI" id="CHEBI:456216"/>
        <dbReference type="EC" id="7.1.2.2"/>
    </reaction>
</comment>
<evidence type="ECO:0000259" key="15">
    <source>
        <dbReference type="Pfam" id="PF00306"/>
    </source>
</evidence>
<keyword evidence="11 12" id="KW-0066">ATP synthesis</keyword>
<dbReference type="FunFam" id="1.20.150.20:FF:000001">
    <property type="entry name" value="ATP synthase subunit alpha"/>
    <property type="match status" value="1"/>
</dbReference>
<keyword evidence="3 12" id="KW-0813">Transport</keyword>
<evidence type="ECO:0000256" key="3">
    <source>
        <dbReference type="ARBA" id="ARBA00022448"/>
    </source>
</evidence>
<dbReference type="NCBIfam" id="TIGR00962">
    <property type="entry name" value="atpA"/>
    <property type="match status" value="1"/>
</dbReference>
<evidence type="ECO:0000256" key="1">
    <source>
        <dbReference type="ARBA" id="ARBA00004370"/>
    </source>
</evidence>
<dbReference type="InterPro" id="IPR033732">
    <property type="entry name" value="ATP_synth_F1_a_nt-bd_dom"/>
</dbReference>
<evidence type="ECO:0000256" key="11">
    <source>
        <dbReference type="ARBA" id="ARBA00023310"/>
    </source>
</evidence>
<organism evidence="17 18">
    <name type="scientific">Curtobacterium poinsettiae</name>
    <dbReference type="NCBI Taxonomy" id="159612"/>
    <lineage>
        <taxon>Bacteria</taxon>
        <taxon>Bacillati</taxon>
        <taxon>Actinomycetota</taxon>
        <taxon>Actinomycetes</taxon>
        <taxon>Micrococcales</taxon>
        <taxon>Microbacteriaceae</taxon>
        <taxon>Curtobacterium</taxon>
    </lineage>
</organism>
<dbReference type="HAMAP" id="MF_01346">
    <property type="entry name" value="ATP_synth_alpha_bact"/>
    <property type="match status" value="1"/>
</dbReference>
<keyword evidence="9 12" id="KW-0472">Membrane</keyword>
<keyword evidence="5 12" id="KW-0547">Nucleotide-binding</keyword>
<evidence type="ECO:0000256" key="12">
    <source>
        <dbReference type="HAMAP-Rule" id="MF_01346"/>
    </source>
</evidence>
<dbReference type="InterPro" id="IPR027417">
    <property type="entry name" value="P-loop_NTPase"/>
</dbReference>
<sequence>MADITISPDEIRDALKDFVSNYEPTKASTAEVGHVTDAGDGIAHVEGLPGVMANELIRFQDGTLGLAQNLDEDEIGAIVLGEFGGIEEGMEVTRTGEVLSAPVGDAFLGRVVDPLGAPIDGLGEIAAEGRRALELQAPGVMARKSVHQPLQTGIKAIDAMIPVGRGQRQLIIGDRQTGKTAIAIDTIINQKANWESGDEEKQVRCIYVAIGQKGSTIASVKGALEDAGAMEYTTIVAAPASDPAGFKYLAPYTGSAIGQHWMYQGKHVLIIFDDLSKQAEAYRAVSLLLRRPPGREAYPGDVFYLHSRLLERCAKLSDELGAGSMTGLPIIETKANDVSAYIPTNVISITDGQIFLQSDLFNANQRPAVDVGISVSRVGGDAQVKSIKKVSGTLKLELAQYRSLEAFAMFASDLDQASRRQLERGARLTELLKQPQYSPYPVEEQVVSIWAGTNGKLDTVPVPDVLRFESELLDHLRRNSDVLTTLRETNQLSDETVAEMDKQIDEFTKSFQTSDGKTLGSEQFDAADAEDVDQEQIVKGRR</sequence>
<dbReference type="SUPFAM" id="SSF52540">
    <property type="entry name" value="P-loop containing nucleoside triphosphate hydrolases"/>
    <property type="match status" value="1"/>
</dbReference>
<keyword evidence="4 12" id="KW-1003">Cell membrane</keyword>
<comment type="subcellular location">
    <subcellularLocation>
        <location evidence="12">Cell membrane</location>
        <topology evidence="12">Peripheral membrane protein</topology>
    </subcellularLocation>
    <subcellularLocation>
        <location evidence="1">Membrane</location>
    </subcellularLocation>
</comment>
<evidence type="ECO:0000259" key="16">
    <source>
        <dbReference type="Pfam" id="PF02874"/>
    </source>
</evidence>
<dbReference type="Gene3D" id="3.40.50.300">
    <property type="entry name" value="P-loop containing nucleotide triphosphate hydrolases"/>
    <property type="match status" value="1"/>
</dbReference>
<keyword evidence="7 12" id="KW-1278">Translocase</keyword>
<name>A0A9Q9P700_9MICO</name>
<dbReference type="RefSeq" id="WP_110859011.1">
    <property type="nucleotide sequence ID" value="NZ_CP106879.1"/>
</dbReference>
<dbReference type="EC" id="7.1.2.2" evidence="12"/>
<dbReference type="InterPro" id="IPR005294">
    <property type="entry name" value="ATP_synth_F1_asu"/>
</dbReference>
<reference evidence="17" key="1">
    <citation type="submission" date="2022-09" db="EMBL/GenBank/DDBJ databases">
        <title>Taxonomy of Curtobacterium flaccumfaciens.</title>
        <authorList>
            <person name="Osdaghi E."/>
            <person name="Taghavi S.M."/>
            <person name="Hamidizade M."/>
            <person name="Abachi H."/>
            <person name="Fazliarab A."/>
            <person name="Baeyen S."/>
            <person name="Portier P."/>
            <person name="Van Vaerenbergh J."/>
            <person name="Jacques M.-A."/>
        </authorList>
    </citation>
    <scope>NUCLEOTIDE SEQUENCE</scope>
    <source>
        <strain evidence="17">AGQB46</strain>
    </source>
</reference>
<dbReference type="InterPro" id="IPR020003">
    <property type="entry name" value="ATPase_a/bsu_AS"/>
</dbReference>
<evidence type="ECO:0000256" key="13">
    <source>
        <dbReference type="SAM" id="MobiDB-lite"/>
    </source>
</evidence>
<keyword evidence="8 12" id="KW-0406">Ion transport</keyword>
<feature type="compositionally biased region" description="Acidic residues" evidence="13">
    <location>
        <begin position="525"/>
        <end position="534"/>
    </location>
</feature>
<dbReference type="NCBIfam" id="NF009884">
    <property type="entry name" value="PRK13343.1"/>
    <property type="match status" value="1"/>
</dbReference>
<feature type="binding site" evidence="12">
    <location>
        <begin position="173"/>
        <end position="180"/>
    </location>
    <ligand>
        <name>ATP</name>
        <dbReference type="ChEBI" id="CHEBI:30616"/>
    </ligand>
</feature>
<evidence type="ECO:0000256" key="9">
    <source>
        <dbReference type="ARBA" id="ARBA00023136"/>
    </source>
</evidence>
<dbReference type="InterPro" id="IPR023366">
    <property type="entry name" value="ATP_synth_asu-like_sf"/>
</dbReference>
<evidence type="ECO:0000256" key="6">
    <source>
        <dbReference type="ARBA" id="ARBA00022840"/>
    </source>
</evidence>
<feature type="site" description="Required for activity" evidence="12">
    <location>
        <position position="374"/>
    </location>
</feature>